<keyword evidence="2" id="KW-1185">Reference proteome</keyword>
<sequence length="175" mass="19597">MPEPELFVERIQEGSNSVLAPACKKTPVTPLRLSKAGNDSHWQVQVEPKQTAAAEIDVLNPDRIAGKQFDLVHRNDNKLCPKSVKRCEQCRISFNQADLVLVKTVGVREHTDKSGKHVKHMGNVYLHYLTKCLKEFDQNFSFGAVNVPARTLTFLPKGSSEKLREKGLHVEDGPV</sequence>
<evidence type="ECO:0000313" key="1">
    <source>
        <dbReference type="EMBL" id="CAB4033922.1"/>
    </source>
</evidence>
<dbReference type="EMBL" id="CACRXK020019668">
    <property type="protein sequence ID" value="CAB4033922.1"/>
    <property type="molecule type" value="Genomic_DNA"/>
</dbReference>
<organism evidence="1 2">
    <name type="scientific">Paramuricea clavata</name>
    <name type="common">Red gorgonian</name>
    <name type="synonym">Violescent sea-whip</name>
    <dbReference type="NCBI Taxonomy" id="317549"/>
    <lineage>
        <taxon>Eukaryota</taxon>
        <taxon>Metazoa</taxon>
        <taxon>Cnidaria</taxon>
        <taxon>Anthozoa</taxon>
        <taxon>Octocorallia</taxon>
        <taxon>Malacalcyonacea</taxon>
        <taxon>Plexauridae</taxon>
        <taxon>Paramuricea</taxon>
    </lineage>
</organism>
<evidence type="ECO:0000313" key="2">
    <source>
        <dbReference type="Proteomes" id="UP001152795"/>
    </source>
</evidence>
<accession>A0A7D9LJJ8</accession>
<protein>
    <submittedName>
        <fullName evidence="1">Uncharacterized protein</fullName>
    </submittedName>
</protein>
<dbReference type="AlphaFoldDB" id="A0A7D9LJJ8"/>
<proteinExistence type="predicted"/>
<gene>
    <name evidence="1" type="ORF">PACLA_8A039111</name>
</gene>
<comment type="caution">
    <text evidence="1">The sequence shown here is derived from an EMBL/GenBank/DDBJ whole genome shotgun (WGS) entry which is preliminary data.</text>
</comment>
<dbReference type="Proteomes" id="UP001152795">
    <property type="component" value="Unassembled WGS sequence"/>
</dbReference>
<name>A0A7D9LJJ8_PARCT</name>
<reference evidence="1" key="1">
    <citation type="submission" date="2020-04" db="EMBL/GenBank/DDBJ databases">
        <authorList>
            <person name="Alioto T."/>
            <person name="Alioto T."/>
            <person name="Gomez Garrido J."/>
        </authorList>
    </citation>
    <scope>NUCLEOTIDE SEQUENCE</scope>
    <source>
        <strain evidence="1">A484AB</strain>
    </source>
</reference>